<comment type="caution">
    <text evidence="3">The sequence shown here is derived from an EMBL/GenBank/DDBJ whole genome shotgun (WGS) entry which is preliminary data.</text>
</comment>
<sequence length="271" mass="30850">MTLKISCLQLNIAFGDPAENQQRVQTEVEKLSAQRPDIIVLPELWTTGYDLTRLDEIADEDGAHTKAFISELARLHHINIVAGSIAKKTKDGITNTMYIANRNGDIVGEYSKLHLFQLMDEHLYLQSGEAPGLFTLENTLCAGVICYDIRFPEWIRVHTVQGAEILFVVAEWPLPRLHHWRTLLQARAIENQCYVIACNRAGHDPNNTFAGHSLIVDPWGEILAEAKEEPCPLTAEIDLQKVKQVRKQIPIFSDRRPEHYITSEKNFPKKY</sequence>
<dbReference type="Proteomes" id="UP000523087">
    <property type="component" value="Unassembled WGS sequence"/>
</dbReference>
<gene>
    <name evidence="3" type="ORF">HNR31_001031</name>
</gene>
<proteinExistence type="inferred from homology"/>
<protein>
    <submittedName>
        <fullName evidence="3">Putative amidohydrolase</fullName>
    </submittedName>
</protein>
<dbReference type="InterPro" id="IPR003010">
    <property type="entry name" value="C-N_Hydrolase"/>
</dbReference>
<reference evidence="3 4" key="1">
    <citation type="submission" date="2020-07" db="EMBL/GenBank/DDBJ databases">
        <title>Genomic Encyclopedia of Type Strains, Phase IV (KMG-IV): sequencing the most valuable type-strain genomes for metagenomic binning, comparative biology and taxonomic classification.</title>
        <authorList>
            <person name="Goeker M."/>
        </authorList>
    </citation>
    <scope>NUCLEOTIDE SEQUENCE [LARGE SCALE GENOMIC DNA]</scope>
    <source>
        <strain evidence="3 4">DSM 15730</strain>
    </source>
</reference>
<evidence type="ECO:0000313" key="4">
    <source>
        <dbReference type="Proteomes" id="UP000523087"/>
    </source>
</evidence>
<dbReference type="PANTHER" id="PTHR23088">
    <property type="entry name" value="NITRILASE-RELATED"/>
    <property type="match status" value="1"/>
</dbReference>
<dbReference type="PANTHER" id="PTHR23088:SF27">
    <property type="entry name" value="DEAMINATED GLUTATHIONE AMIDASE"/>
    <property type="match status" value="1"/>
</dbReference>
<dbReference type="CDD" id="cd07583">
    <property type="entry name" value="nitrilase_5"/>
    <property type="match status" value="1"/>
</dbReference>
<name>A0A7V9Z592_9BACL</name>
<evidence type="ECO:0000256" key="1">
    <source>
        <dbReference type="ARBA" id="ARBA00010613"/>
    </source>
</evidence>
<accession>A0A7V9Z592</accession>
<keyword evidence="4" id="KW-1185">Reference proteome</keyword>
<dbReference type="RefSeq" id="WP_181555176.1">
    <property type="nucleotide sequence ID" value="NZ_JACDUT010000002.1"/>
</dbReference>
<dbReference type="GO" id="GO:0016787">
    <property type="term" value="F:hydrolase activity"/>
    <property type="evidence" value="ECO:0007669"/>
    <property type="project" value="UniProtKB-KW"/>
</dbReference>
<keyword evidence="3" id="KW-0378">Hydrolase</keyword>
<dbReference type="AlphaFoldDB" id="A0A7V9Z592"/>
<evidence type="ECO:0000313" key="3">
    <source>
        <dbReference type="EMBL" id="MBA2874261.1"/>
    </source>
</evidence>
<dbReference type="InterPro" id="IPR036526">
    <property type="entry name" value="C-N_Hydrolase_sf"/>
</dbReference>
<comment type="similarity">
    <text evidence="1">Belongs to the carbon-nitrogen hydrolase superfamily. NIT1/NIT2 family.</text>
</comment>
<evidence type="ECO:0000259" key="2">
    <source>
        <dbReference type="PROSITE" id="PS50263"/>
    </source>
</evidence>
<dbReference type="PROSITE" id="PS50263">
    <property type="entry name" value="CN_HYDROLASE"/>
    <property type="match status" value="1"/>
</dbReference>
<dbReference type="EMBL" id="JACDUT010000002">
    <property type="protein sequence ID" value="MBA2874261.1"/>
    <property type="molecule type" value="Genomic_DNA"/>
</dbReference>
<dbReference type="Pfam" id="PF00795">
    <property type="entry name" value="CN_hydrolase"/>
    <property type="match status" value="1"/>
</dbReference>
<dbReference type="SUPFAM" id="SSF56317">
    <property type="entry name" value="Carbon-nitrogen hydrolase"/>
    <property type="match status" value="1"/>
</dbReference>
<organism evidence="3 4">
    <name type="scientific">Thermaerobacillus caldiproteolyticus</name>
    <dbReference type="NCBI Taxonomy" id="247480"/>
    <lineage>
        <taxon>Bacteria</taxon>
        <taxon>Bacillati</taxon>
        <taxon>Bacillota</taxon>
        <taxon>Bacilli</taxon>
        <taxon>Bacillales</taxon>
        <taxon>Anoxybacillaceae</taxon>
        <taxon>Thermaerobacillus</taxon>
    </lineage>
</organism>
<dbReference type="Gene3D" id="3.60.110.10">
    <property type="entry name" value="Carbon-nitrogen hydrolase"/>
    <property type="match status" value="1"/>
</dbReference>
<feature type="domain" description="CN hydrolase" evidence="2">
    <location>
        <begin position="3"/>
        <end position="239"/>
    </location>
</feature>